<organism evidence="1">
    <name type="scientific">marine sediment metagenome</name>
    <dbReference type="NCBI Taxonomy" id="412755"/>
    <lineage>
        <taxon>unclassified sequences</taxon>
        <taxon>metagenomes</taxon>
        <taxon>ecological metagenomes</taxon>
    </lineage>
</organism>
<evidence type="ECO:0000313" key="1">
    <source>
        <dbReference type="EMBL" id="GAG78383.1"/>
    </source>
</evidence>
<name>X1B297_9ZZZZ</name>
<gene>
    <name evidence="1" type="ORF">S01H4_21208</name>
</gene>
<evidence type="ECO:0008006" key="2">
    <source>
        <dbReference type="Google" id="ProtNLM"/>
    </source>
</evidence>
<protein>
    <recommendedName>
        <fullName evidence="2">PEGA domain-containing protein</fullName>
    </recommendedName>
</protein>
<dbReference type="SUPFAM" id="SSF49478">
    <property type="entry name" value="Cna protein B-type domain"/>
    <property type="match status" value="1"/>
</dbReference>
<accession>X1B297</accession>
<dbReference type="Pfam" id="PF13620">
    <property type="entry name" value="CarboxypepD_reg"/>
    <property type="match status" value="1"/>
</dbReference>
<proteinExistence type="predicted"/>
<comment type="caution">
    <text evidence="1">The sequence shown here is derived from an EMBL/GenBank/DDBJ whole genome shotgun (WGS) entry which is preliminary data.</text>
</comment>
<sequence>MIDKLTVLGWKKTEGAYGFNHAARVALILDQGDQWWKDIKHHGPQEWAVNQWTPQMDLASYGNLNIRIFQYLSTPLLGTATYRDGYITVEGTYLTDLPPQFYDVNVSVKDSETLAPIPSATVFILSGTQIMAQGKTDYQGQLTLGNVSEGEYTLKAFRSGYVSREQRLEVAGVTHADISMIKSLGPDWERYVGYAAVGVGLYAGYRILTAPETGKAYSRAKQEIEKRRR</sequence>
<dbReference type="Gene3D" id="2.60.40.1120">
    <property type="entry name" value="Carboxypeptidase-like, regulatory domain"/>
    <property type="match status" value="1"/>
</dbReference>
<dbReference type="AlphaFoldDB" id="X1B297"/>
<reference evidence="1" key="1">
    <citation type="journal article" date="2014" name="Front. Microbiol.">
        <title>High frequency of phylogenetically diverse reductive dehalogenase-homologous genes in deep subseafloor sedimentary metagenomes.</title>
        <authorList>
            <person name="Kawai M."/>
            <person name="Futagami T."/>
            <person name="Toyoda A."/>
            <person name="Takaki Y."/>
            <person name="Nishi S."/>
            <person name="Hori S."/>
            <person name="Arai W."/>
            <person name="Tsubouchi T."/>
            <person name="Morono Y."/>
            <person name="Uchiyama I."/>
            <person name="Ito T."/>
            <person name="Fujiyama A."/>
            <person name="Inagaki F."/>
            <person name="Takami H."/>
        </authorList>
    </citation>
    <scope>NUCLEOTIDE SEQUENCE</scope>
    <source>
        <strain evidence="1">Expedition CK06-06</strain>
    </source>
</reference>
<dbReference type="EMBL" id="BART01009589">
    <property type="protein sequence ID" value="GAG78383.1"/>
    <property type="molecule type" value="Genomic_DNA"/>
</dbReference>